<accession>A0A067TTI8</accession>
<gene>
    <name evidence="2" type="ORF">GALMADRAFT_133947</name>
</gene>
<sequence length="356" mass="39937">MSLFPPRPLLRSRRHIFIESGPTPSSKAIPTIPPLPSSAPPSPTVSDAISSRYTGTTITNPTLLNGPLALIEHMLSDMSDAATKSSVNLTTILEEQRALPDTPIAHSPSTVKSELVAPSADRPLGPLPSPISPENLPTPTQSENDFPIYEDDDIFLRDYGRNRFPPYPSVAFEDTTSFNGPHREIHPGIFTPYEFDKLWDQKILALPSHVLTIEPEMKFRGVYYRVIPEDGFIQTTMKRGTVIAVRGHDQPSIKYMTTVCRAQTADHAYLQVNAYNENNRLIIANDRDWPTLLLQVPRKFNGIPLHPSLEPYYEDVEGDNYSDSCIPWVGRLVGRLLESHRRRRTTLPTIPLRSIV</sequence>
<protein>
    <submittedName>
        <fullName evidence="2">Uncharacterized protein</fullName>
    </submittedName>
</protein>
<dbReference type="Proteomes" id="UP000027222">
    <property type="component" value="Unassembled WGS sequence"/>
</dbReference>
<organism evidence="2 3">
    <name type="scientific">Galerina marginata (strain CBS 339.88)</name>
    <dbReference type="NCBI Taxonomy" id="685588"/>
    <lineage>
        <taxon>Eukaryota</taxon>
        <taxon>Fungi</taxon>
        <taxon>Dikarya</taxon>
        <taxon>Basidiomycota</taxon>
        <taxon>Agaricomycotina</taxon>
        <taxon>Agaricomycetes</taxon>
        <taxon>Agaricomycetidae</taxon>
        <taxon>Agaricales</taxon>
        <taxon>Agaricineae</taxon>
        <taxon>Strophariaceae</taxon>
        <taxon>Galerina</taxon>
    </lineage>
</organism>
<proteinExistence type="predicted"/>
<evidence type="ECO:0000313" key="3">
    <source>
        <dbReference type="Proteomes" id="UP000027222"/>
    </source>
</evidence>
<dbReference type="HOGENOM" id="CLU_778553_0_0_1"/>
<feature type="compositionally biased region" description="Pro residues" evidence="1">
    <location>
        <begin position="31"/>
        <end position="43"/>
    </location>
</feature>
<dbReference type="EMBL" id="KL142369">
    <property type="protein sequence ID" value="KDR82303.1"/>
    <property type="molecule type" value="Genomic_DNA"/>
</dbReference>
<reference evidence="3" key="1">
    <citation type="journal article" date="2014" name="Proc. Natl. Acad. Sci. U.S.A.">
        <title>Extensive sampling of basidiomycete genomes demonstrates inadequacy of the white-rot/brown-rot paradigm for wood decay fungi.</title>
        <authorList>
            <person name="Riley R."/>
            <person name="Salamov A.A."/>
            <person name="Brown D.W."/>
            <person name="Nagy L.G."/>
            <person name="Floudas D."/>
            <person name="Held B.W."/>
            <person name="Levasseur A."/>
            <person name="Lombard V."/>
            <person name="Morin E."/>
            <person name="Otillar R."/>
            <person name="Lindquist E.A."/>
            <person name="Sun H."/>
            <person name="LaButti K.M."/>
            <person name="Schmutz J."/>
            <person name="Jabbour D."/>
            <person name="Luo H."/>
            <person name="Baker S.E."/>
            <person name="Pisabarro A.G."/>
            <person name="Walton J.D."/>
            <person name="Blanchette R.A."/>
            <person name="Henrissat B."/>
            <person name="Martin F."/>
            <person name="Cullen D."/>
            <person name="Hibbett D.S."/>
            <person name="Grigoriev I.V."/>
        </authorList>
    </citation>
    <scope>NUCLEOTIDE SEQUENCE [LARGE SCALE GENOMIC DNA]</scope>
    <source>
        <strain evidence="3">CBS 339.88</strain>
    </source>
</reference>
<dbReference type="AlphaFoldDB" id="A0A067TTI8"/>
<feature type="region of interest" description="Disordered" evidence="1">
    <location>
        <begin position="100"/>
        <end position="144"/>
    </location>
</feature>
<keyword evidence="3" id="KW-1185">Reference proteome</keyword>
<name>A0A067TTI8_GALM3</name>
<feature type="compositionally biased region" description="Polar residues" evidence="1">
    <location>
        <begin position="135"/>
        <end position="144"/>
    </location>
</feature>
<evidence type="ECO:0000313" key="2">
    <source>
        <dbReference type="EMBL" id="KDR82303.1"/>
    </source>
</evidence>
<evidence type="ECO:0000256" key="1">
    <source>
        <dbReference type="SAM" id="MobiDB-lite"/>
    </source>
</evidence>
<feature type="region of interest" description="Disordered" evidence="1">
    <location>
        <begin position="20"/>
        <end position="46"/>
    </location>
</feature>